<dbReference type="GO" id="GO:0010369">
    <property type="term" value="C:chromocenter"/>
    <property type="evidence" value="ECO:0007669"/>
    <property type="project" value="TreeGrafter"/>
</dbReference>
<evidence type="ECO:0000256" key="1">
    <source>
        <dbReference type="SAM" id="MobiDB-lite"/>
    </source>
</evidence>
<feature type="compositionally biased region" description="Polar residues" evidence="1">
    <location>
        <begin position="101"/>
        <end position="116"/>
    </location>
</feature>
<protein>
    <recommendedName>
        <fullName evidence="2">MBD domain-containing protein</fullName>
    </recommendedName>
</protein>
<dbReference type="EnsemblMetazoa" id="CPIJ003206-RA">
    <property type="protein sequence ID" value="CPIJ003206-PA"/>
    <property type="gene ID" value="CPIJ003206"/>
</dbReference>
<feature type="compositionally biased region" description="Low complexity" evidence="1">
    <location>
        <begin position="440"/>
        <end position="451"/>
    </location>
</feature>
<reference evidence="3" key="1">
    <citation type="submission" date="2007-03" db="EMBL/GenBank/DDBJ databases">
        <title>Annotation of Culex pipiens quinquefasciatus.</title>
        <authorList>
            <consortium name="The Broad Institute Genome Sequencing Platform"/>
            <person name="Atkinson P.W."/>
            <person name="Hemingway J."/>
            <person name="Christensen B.M."/>
            <person name="Higgs S."/>
            <person name="Kodira C."/>
            <person name="Hannick L."/>
            <person name="Megy K."/>
            <person name="O'Leary S."/>
            <person name="Pearson M."/>
            <person name="Haas B.J."/>
            <person name="Mauceli E."/>
            <person name="Wortman J.R."/>
            <person name="Lee N.H."/>
            <person name="Guigo R."/>
            <person name="Stanke M."/>
            <person name="Alvarado L."/>
            <person name="Amedeo P."/>
            <person name="Antoine C.H."/>
            <person name="Arensburger P."/>
            <person name="Bidwell S.L."/>
            <person name="Crawford M."/>
            <person name="Camaro F."/>
            <person name="Devon K."/>
            <person name="Engels R."/>
            <person name="Hammond M."/>
            <person name="Howarth C."/>
            <person name="Koehrsen M."/>
            <person name="Lawson D."/>
            <person name="Montgomery P."/>
            <person name="Nene V."/>
            <person name="Nusbaum C."/>
            <person name="Puiu D."/>
            <person name="Romero-Severson J."/>
            <person name="Severson D.W."/>
            <person name="Shumway M."/>
            <person name="Sisk P."/>
            <person name="Stolte C."/>
            <person name="Zeng Q."/>
            <person name="Eisenstadt E."/>
            <person name="Fraser-Liggett C."/>
            <person name="Strausberg R."/>
            <person name="Galagan J."/>
            <person name="Birren B."/>
            <person name="Collins F.H."/>
        </authorList>
    </citation>
    <scope>NUCLEOTIDE SEQUENCE [LARGE SCALE GENOMIC DNA]</scope>
    <source>
        <strain evidence="3">JHB</strain>
    </source>
</reference>
<reference evidence="4" key="2">
    <citation type="submission" date="2021-02" db="UniProtKB">
        <authorList>
            <consortium name="EnsemblMetazoa"/>
        </authorList>
    </citation>
    <scope>IDENTIFICATION</scope>
    <source>
        <strain evidence="4">JHB</strain>
    </source>
</reference>
<feature type="compositionally biased region" description="Low complexity" evidence="1">
    <location>
        <begin position="225"/>
        <end position="238"/>
    </location>
</feature>
<dbReference type="VEuPathDB" id="VectorBase:CQUJHB002832"/>
<feature type="compositionally biased region" description="Low complexity" evidence="1">
    <location>
        <begin position="249"/>
        <end position="266"/>
    </location>
</feature>
<feature type="compositionally biased region" description="Low complexity" evidence="1">
    <location>
        <begin position="82"/>
        <end position="100"/>
    </location>
</feature>
<gene>
    <name evidence="4" type="primary">6034486</name>
    <name evidence="3" type="ORF">CpipJ_CPIJ003206</name>
</gene>
<dbReference type="OrthoDB" id="7764748at2759"/>
<dbReference type="VEuPathDB" id="VectorBase:CQUJHB011668"/>
<feature type="compositionally biased region" description="Basic and acidic residues" evidence="1">
    <location>
        <begin position="371"/>
        <end position="390"/>
    </location>
</feature>
<dbReference type="STRING" id="7176.B0W7W0"/>
<feature type="region of interest" description="Disordered" evidence="1">
    <location>
        <begin position="55"/>
        <end position="471"/>
    </location>
</feature>
<feature type="compositionally biased region" description="Basic and acidic residues" evidence="1">
    <location>
        <begin position="202"/>
        <end position="217"/>
    </location>
</feature>
<dbReference type="PANTHER" id="PTHR16112:SF16">
    <property type="entry name" value="SIX-BANDED, ISOFORM H"/>
    <property type="match status" value="1"/>
</dbReference>
<dbReference type="Proteomes" id="UP000002320">
    <property type="component" value="Unassembled WGS sequence"/>
</dbReference>
<name>B0W7W0_CULQU</name>
<feature type="region of interest" description="Disordered" evidence="1">
    <location>
        <begin position="488"/>
        <end position="515"/>
    </location>
</feature>
<evidence type="ECO:0000313" key="5">
    <source>
        <dbReference type="Proteomes" id="UP000002320"/>
    </source>
</evidence>
<dbReference type="InParanoid" id="B0W7W0"/>
<feature type="compositionally biased region" description="Polar residues" evidence="1">
    <location>
        <begin position="347"/>
        <end position="370"/>
    </location>
</feature>
<feature type="compositionally biased region" description="Acidic residues" evidence="1">
    <location>
        <begin position="452"/>
        <end position="464"/>
    </location>
</feature>
<accession>B0W7W0</accession>
<dbReference type="PANTHER" id="PTHR16112">
    <property type="entry name" value="METHYL-CPG BINDING PROTEIN, DROSOPHILA"/>
    <property type="match status" value="1"/>
</dbReference>
<evidence type="ECO:0000259" key="2">
    <source>
        <dbReference type="PROSITE" id="PS50982"/>
    </source>
</evidence>
<feature type="compositionally biased region" description="Low complexity" evidence="1">
    <location>
        <begin position="393"/>
        <end position="413"/>
    </location>
</feature>
<dbReference type="HOGENOM" id="CLU_333780_0_0_1"/>
<feature type="compositionally biased region" description="Polar residues" evidence="1">
    <location>
        <begin position="267"/>
        <end position="285"/>
    </location>
</feature>
<feature type="compositionally biased region" description="Basic and acidic residues" evidence="1">
    <location>
        <begin position="323"/>
        <end position="340"/>
    </location>
</feature>
<sequence>MDDSSLKPSIADRWSFAGWAGHDPRPDVQSLTVCIPMEGPAGAFPGAIDLSVQTRSGKKLLDRPVPAPAVLRSTESKPQPKSTEMSTTPPSSRETPTDRSFQQTPQDHRNPISSVHQRPDPDRAKPQPKLTETSASSPSPRKTPTGRSFQQTPQDHRNPISSVHQRPDPDRAKPQPKLTETSASSPSPRKTPTGRSFQQTPQDHRDPISSVHQRPDCAHVLTDRTNSNTASSPASAPAVLRSTEGKPQPESTETSTTPPSSRETPTVRSFQQTPQDHRNPISSVHQRPDPDRAKPQPKLTETSASPPSPRKTPTGRSFQQTPQDHREPISSVHQRPDPNRAKPQPKLTETSASSPSPRKTPTGRSFQQTPQDRREPISSVHQHPDPDRAKPQPKSTETSTSPSSPRETPASRSHQVTLPYLEVNDSPCDGGDQSMDESDAGSGEDYSSGSGEEWEPNSEDEDDPADKLNDTSFLNDCTIREYFEPFKNFMPDDEEPAKHKNGSQKYTRKGVRAARERGTGYVRRNGTVVPENQEWTHVENAINFFCRLSLAKENKKNKYWRNTLNIEKKKYYCTVEMAAPNGDAAMRGMVGIGGPSSLVPGPNSSTTIRQQVVHHQQLQPPPAPPQHHPPMPNHIQQLQNLTTAGGAHNSTVVLHNAIHQQQQHRIQQHLPPPRQQLFHHQHQQQQQHKISQFSGNINNLVFAASVENASASCEMNLARSGLSGGREGSNVVQHQQLNETSSKTSSATMSPRAATNVAPGWRRIKYNCEIIYISPSGAPLRNFNQVKEYLLSGGTCKCGLPCPFRPEAFFEFDSQEEFLNFRSLRFLVDGLAGVCLICVQNAAFPKGFLNGHDEEG</sequence>
<dbReference type="EMBL" id="DS231855">
    <property type="protein sequence ID" value="EDS38254.1"/>
    <property type="molecule type" value="Genomic_DNA"/>
</dbReference>
<keyword evidence="5" id="KW-1185">Reference proteome</keyword>
<dbReference type="GO" id="GO:0003677">
    <property type="term" value="F:DNA binding"/>
    <property type="evidence" value="ECO:0007669"/>
    <property type="project" value="InterPro"/>
</dbReference>
<dbReference type="KEGG" id="cqu:CpipJ_CPIJ003206"/>
<dbReference type="OMA" id="CTIREYF"/>
<dbReference type="SMART" id="SM00391">
    <property type="entry name" value="MBD"/>
    <property type="match status" value="1"/>
</dbReference>
<dbReference type="GO" id="GO:0005634">
    <property type="term" value="C:nucleus"/>
    <property type="evidence" value="ECO:0007669"/>
    <property type="project" value="TreeGrafter"/>
</dbReference>
<dbReference type="PROSITE" id="PS50982">
    <property type="entry name" value="MBD"/>
    <property type="match status" value="1"/>
</dbReference>
<evidence type="ECO:0000313" key="3">
    <source>
        <dbReference type="EMBL" id="EDS38254.1"/>
    </source>
</evidence>
<organism>
    <name type="scientific">Culex quinquefasciatus</name>
    <name type="common">Southern house mosquito</name>
    <name type="synonym">Culex pungens</name>
    <dbReference type="NCBI Taxonomy" id="7176"/>
    <lineage>
        <taxon>Eukaryota</taxon>
        <taxon>Metazoa</taxon>
        <taxon>Ecdysozoa</taxon>
        <taxon>Arthropoda</taxon>
        <taxon>Hexapoda</taxon>
        <taxon>Insecta</taxon>
        <taxon>Pterygota</taxon>
        <taxon>Neoptera</taxon>
        <taxon>Endopterygota</taxon>
        <taxon>Diptera</taxon>
        <taxon>Nematocera</taxon>
        <taxon>Culicoidea</taxon>
        <taxon>Culicidae</taxon>
        <taxon>Culicinae</taxon>
        <taxon>Culicini</taxon>
        <taxon>Culex</taxon>
        <taxon>Culex</taxon>
    </lineage>
</organism>
<feature type="domain" description="MBD" evidence="2">
    <location>
        <begin position="747"/>
        <end position="817"/>
    </location>
</feature>
<dbReference type="VEuPathDB" id="VectorBase:CPIJ003206"/>
<dbReference type="AlphaFoldDB" id="B0W7W0"/>
<dbReference type="GO" id="GO:0003682">
    <property type="term" value="F:chromatin binding"/>
    <property type="evidence" value="ECO:0007669"/>
    <property type="project" value="TreeGrafter"/>
</dbReference>
<feature type="compositionally biased region" description="Polar residues" evidence="1">
    <location>
        <begin position="130"/>
        <end position="164"/>
    </location>
</feature>
<proteinExistence type="predicted"/>
<dbReference type="eggNOG" id="ENOG502QR6I">
    <property type="taxonomic scope" value="Eukaryota"/>
</dbReference>
<feature type="compositionally biased region" description="Basic residues" evidence="1">
    <location>
        <begin position="499"/>
        <end position="512"/>
    </location>
</feature>
<dbReference type="InterPro" id="IPR001739">
    <property type="entry name" value="Methyl_CpG_DNA-bd"/>
</dbReference>
<evidence type="ECO:0000313" key="4">
    <source>
        <dbReference type="EnsemblMetazoa" id="CPIJ003206-PA"/>
    </source>
</evidence>
<feature type="compositionally biased region" description="Polar residues" evidence="1">
    <location>
        <begin position="178"/>
        <end position="201"/>
    </location>
</feature>